<gene>
    <name evidence="6" type="ORF">ACFR9U_19110</name>
</gene>
<keyword evidence="4" id="KW-0862">Zinc</keyword>
<sequence>MRVETVGDGPAQIAVIGGIHGDEPCGVHAVETLLEAEPDLERAVKFIVANEEAIEADTRYVEEDLNRAFPGDPDGDTHERRLAHRLSQEVADCQILALHSTQSYGGKFALVDRVHEFERRVCPHLSVDAVVETCDFKEGRLFEVSRRLVEVECGYQRSETAAENAVDITREFLAATGALPETVAPTADGGTEERPIYRLTEPMPKAAADAYEVFATNFARVTAGQTYAAADEREYVAEEPFYPILLSAYGYEDVFGYAANRVGTMEM</sequence>
<dbReference type="EMBL" id="JBHUDJ010000014">
    <property type="protein sequence ID" value="MFD1589095.1"/>
    <property type="molecule type" value="Genomic_DNA"/>
</dbReference>
<evidence type="ECO:0000256" key="1">
    <source>
        <dbReference type="ARBA" id="ARBA00001947"/>
    </source>
</evidence>
<dbReference type="Gene3D" id="3.40.630.10">
    <property type="entry name" value="Zn peptidases"/>
    <property type="match status" value="1"/>
</dbReference>
<proteinExistence type="predicted"/>
<dbReference type="PANTHER" id="PTHR15162:SF7">
    <property type="entry name" value="SUCCINYLGLUTAMATE DESUCCINYLASE"/>
    <property type="match status" value="1"/>
</dbReference>
<protein>
    <submittedName>
        <fullName evidence="6">Succinylglutamate desuccinylase/aspartoacylase family protein</fullName>
    </submittedName>
</protein>
<dbReference type="RefSeq" id="WP_247378744.1">
    <property type="nucleotide sequence ID" value="NZ_JALLGV010000005.1"/>
</dbReference>
<dbReference type="InterPro" id="IPR050178">
    <property type="entry name" value="AspA/AstE_fam"/>
</dbReference>
<evidence type="ECO:0000256" key="2">
    <source>
        <dbReference type="ARBA" id="ARBA00022723"/>
    </source>
</evidence>
<dbReference type="GO" id="GO:0046872">
    <property type="term" value="F:metal ion binding"/>
    <property type="evidence" value="ECO:0007669"/>
    <property type="project" value="UniProtKB-KW"/>
</dbReference>
<dbReference type="AlphaFoldDB" id="A0ABD6CFT6"/>
<name>A0ABD6CFT6_9EURY</name>
<keyword evidence="7" id="KW-1185">Reference proteome</keyword>
<dbReference type="Pfam" id="PF24827">
    <property type="entry name" value="AstE_AspA_cat"/>
    <property type="match status" value="1"/>
</dbReference>
<organism evidence="6 7">
    <name type="scientific">Halorientalis brevis</name>
    <dbReference type="NCBI Taxonomy" id="1126241"/>
    <lineage>
        <taxon>Archaea</taxon>
        <taxon>Methanobacteriati</taxon>
        <taxon>Methanobacteriota</taxon>
        <taxon>Stenosarchaea group</taxon>
        <taxon>Halobacteria</taxon>
        <taxon>Halobacteriales</taxon>
        <taxon>Haloarculaceae</taxon>
        <taxon>Halorientalis</taxon>
    </lineage>
</organism>
<comment type="cofactor">
    <cofactor evidence="1">
        <name>Zn(2+)</name>
        <dbReference type="ChEBI" id="CHEBI:29105"/>
    </cofactor>
</comment>
<dbReference type="GO" id="GO:0016787">
    <property type="term" value="F:hydrolase activity"/>
    <property type="evidence" value="ECO:0007669"/>
    <property type="project" value="UniProtKB-KW"/>
</dbReference>
<dbReference type="PANTHER" id="PTHR15162">
    <property type="entry name" value="ASPARTOACYLASE"/>
    <property type="match status" value="1"/>
</dbReference>
<evidence type="ECO:0000256" key="4">
    <source>
        <dbReference type="ARBA" id="ARBA00022833"/>
    </source>
</evidence>
<feature type="domain" description="Succinylglutamate desuccinylase/Aspartoacylase catalytic" evidence="5">
    <location>
        <begin position="12"/>
        <end position="103"/>
    </location>
</feature>
<evidence type="ECO:0000256" key="3">
    <source>
        <dbReference type="ARBA" id="ARBA00022801"/>
    </source>
</evidence>
<comment type="caution">
    <text evidence="6">The sequence shown here is derived from an EMBL/GenBank/DDBJ whole genome shotgun (WGS) entry which is preliminary data.</text>
</comment>
<dbReference type="Proteomes" id="UP001597119">
    <property type="component" value="Unassembled WGS sequence"/>
</dbReference>
<keyword evidence="3" id="KW-0378">Hydrolase</keyword>
<evidence type="ECO:0000259" key="5">
    <source>
        <dbReference type="Pfam" id="PF24827"/>
    </source>
</evidence>
<dbReference type="InterPro" id="IPR055438">
    <property type="entry name" value="AstE_AspA_cat"/>
</dbReference>
<evidence type="ECO:0000313" key="7">
    <source>
        <dbReference type="Proteomes" id="UP001597119"/>
    </source>
</evidence>
<reference evidence="6 7" key="1">
    <citation type="journal article" date="2019" name="Int. J. Syst. Evol. Microbiol.">
        <title>The Global Catalogue of Microorganisms (GCM) 10K type strain sequencing project: providing services to taxonomists for standard genome sequencing and annotation.</title>
        <authorList>
            <consortium name="The Broad Institute Genomics Platform"/>
            <consortium name="The Broad Institute Genome Sequencing Center for Infectious Disease"/>
            <person name="Wu L."/>
            <person name="Ma J."/>
        </authorList>
    </citation>
    <scope>NUCLEOTIDE SEQUENCE [LARGE SCALE GENOMIC DNA]</scope>
    <source>
        <strain evidence="6 7">CGMCC 1.12125</strain>
    </source>
</reference>
<keyword evidence="2" id="KW-0479">Metal-binding</keyword>
<evidence type="ECO:0000313" key="6">
    <source>
        <dbReference type="EMBL" id="MFD1589095.1"/>
    </source>
</evidence>
<dbReference type="SUPFAM" id="SSF53187">
    <property type="entry name" value="Zn-dependent exopeptidases"/>
    <property type="match status" value="1"/>
</dbReference>
<accession>A0ABD6CFT6</accession>